<organism evidence="3 4">
    <name type="scientific">Parasphaerochaeta coccoides (strain ATCC BAA-1237 / DSM 17374 / SPN1)</name>
    <name type="common">Sphaerochaeta coccoides</name>
    <dbReference type="NCBI Taxonomy" id="760011"/>
    <lineage>
        <taxon>Bacteria</taxon>
        <taxon>Pseudomonadati</taxon>
        <taxon>Spirochaetota</taxon>
        <taxon>Spirochaetia</taxon>
        <taxon>Spirochaetales</taxon>
        <taxon>Sphaerochaetaceae</taxon>
        <taxon>Parasphaerochaeta</taxon>
    </lineage>
</organism>
<dbReference type="eggNOG" id="COG3221">
    <property type="taxonomic scope" value="Bacteria"/>
</dbReference>
<dbReference type="Gene3D" id="3.40.190.10">
    <property type="entry name" value="Periplasmic binding protein-like II"/>
    <property type="match status" value="2"/>
</dbReference>
<dbReference type="Gene3D" id="1.10.10.10">
    <property type="entry name" value="Winged helix-like DNA-binding domain superfamily/Winged helix DNA-binding domain"/>
    <property type="match status" value="1"/>
</dbReference>
<evidence type="ECO:0000259" key="1">
    <source>
        <dbReference type="Pfam" id="PF14502"/>
    </source>
</evidence>
<proteinExistence type="predicted"/>
<evidence type="ECO:0000313" key="4">
    <source>
        <dbReference type="Proteomes" id="UP000007939"/>
    </source>
</evidence>
<dbReference type="AlphaFoldDB" id="F4GIV3"/>
<reference evidence="4" key="1">
    <citation type="submission" date="2011-04" db="EMBL/GenBank/DDBJ databases">
        <title>The complete genome of Spirochaeta coccoides DSM 17374.</title>
        <authorList>
            <person name="Lucas S."/>
            <person name="Copeland A."/>
            <person name="Lapidus A."/>
            <person name="Bruce D."/>
            <person name="Goodwin L."/>
            <person name="Pitluck S."/>
            <person name="Peters L."/>
            <person name="Kyrpides N."/>
            <person name="Mavromatis K."/>
            <person name="Pagani I."/>
            <person name="Ivanova N."/>
            <person name="Ovchinnikova G."/>
            <person name="Lu M."/>
            <person name="Detter J.C."/>
            <person name="Tapia R."/>
            <person name="Han C."/>
            <person name="Land M."/>
            <person name="Hauser L."/>
            <person name="Markowitz V."/>
            <person name="Cheng J.-F."/>
            <person name="Hugenholtz P."/>
            <person name="Woyke T."/>
            <person name="Wu D."/>
            <person name="Spring S."/>
            <person name="Schroeder M."/>
            <person name="Brambilla E."/>
            <person name="Klenk H.-P."/>
            <person name="Eisen J.A."/>
        </authorList>
    </citation>
    <scope>NUCLEOTIDE SEQUENCE [LARGE SCALE GENOMIC DNA]</scope>
    <source>
        <strain evidence="4">ATCC BAA-1237 / DSM 17374 / SPN1</strain>
    </source>
</reference>
<feature type="domain" description="YhfZ helix-turn-helix" evidence="1">
    <location>
        <begin position="32"/>
        <end position="78"/>
    </location>
</feature>
<accession>F4GIV3</accession>
<protein>
    <submittedName>
        <fullName evidence="3">Uncharacterized protein</fullName>
    </submittedName>
</protein>
<dbReference type="HOGENOM" id="CLU_073294_1_0_12"/>
<dbReference type="STRING" id="760011.Spico_1518"/>
<dbReference type="InterPro" id="IPR036390">
    <property type="entry name" value="WH_DNA-bd_sf"/>
</dbReference>
<dbReference type="InterPro" id="IPR032791">
    <property type="entry name" value="YhfZ_C"/>
</dbReference>
<name>F4GIV3_PARC1</name>
<dbReference type="SUPFAM" id="SSF46785">
    <property type="entry name" value="Winged helix' DNA-binding domain"/>
    <property type="match status" value="1"/>
</dbReference>
<evidence type="ECO:0000259" key="2">
    <source>
        <dbReference type="Pfam" id="PF14503"/>
    </source>
</evidence>
<dbReference type="SUPFAM" id="SSF53850">
    <property type="entry name" value="Periplasmic binding protein-like II"/>
    <property type="match status" value="1"/>
</dbReference>
<dbReference type="Pfam" id="PF14502">
    <property type="entry name" value="HTH_41"/>
    <property type="match status" value="1"/>
</dbReference>
<keyword evidence="4" id="KW-1185">Reference proteome</keyword>
<sequence length="314" mass="35116">MRELYIVLKKKLMNKVGIATQQVAAAFCGLEKGDRIMTVEEMSRQFNASRGTIQTTLSFLQQEGAIKLQPRGSLGTFITDLNLSLLLDICDMNSLVGVMPLPYSKRYEGLATGISTSMNKGKMRTSLVFSRGADNRLEGILEQRYDFAVVSRLAAEHYVEKQYPIVIAHNFGPHTYVDQHALVTCRNGVNLKAQDFSNCRIGVDEASTDQRILSHRFFRDTQVTYVPIVYNQVIPALKGNDIDATIWNADALDARKNGIFSFPLEQISQDDTEAAIIHLAGKPFISRILAELLNPDEVLEYQKKVMAGACMPQY</sequence>
<dbReference type="OrthoDB" id="147067at2"/>
<dbReference type="KEGG" id="scc:Spico_1518"/>
<dbReference type="NCBIfam" id="NF041241">
    <property type="entry name" value="YhfZ_full"/>
    <property type="match status" value="1"/>
</dbReference>
<dbReference type="InterPro" id="IPR036388">
    <property type="entry name" value="WH-like_DNA-bd_sf"/>
</dbReference>
<dbReference type="EMBL" id="CP002659">
    <property type="protein sequence ID" value="AEC02721.1"/>
    <property type="molecule type" value="Genomic_DNA"/>
</dbReference>
<dbReference type="InterPro" id="IPR041444">
    <property type="entry name" value="HTH_41"/>
</dbReference>
<evidence type="ECO:0000313" key="3">
    <source>
        <dbReference type="EMBL" id="AEC02721.1"/>
    </source>
</evidence>
<dbReference type="CDD" id="cd13533">
    <property type="entry name" value="PBP2_Yhfz"/>
    <property type="match status" value="1"/>
</dbReference>
<feature type="domain" description="Uncharacterised protein YhfZ C-terminal" evidence="2">
    <location>
        <begin position="85"/>
        <end position="314"/>
    </location>
</feature>
<gene>
    <name evidence="3" type="ordered locus">Spico_1518</name>
</gene>
<reference evidence="3 4" key="2">
    <citation type="journal article" date="2012" name="Stand. Genomic Sci.">
        <title>Complete genome sequence of the termite hindgut bacterium Spirochaeta coccoides type strain (SPN1(T)), reclassification in the genus Sphaerochaeta as Sphaerochaeta coccoides comb. nov. and emendations of the family Spirochaetaceae and the genus Sphaerochaeta.</title>
        <authorList>
            <person name="Abt B."/>
            <person name="Han C."/>
            <person name="Scheuner C."/>
            <person name="Lu M."/>
            <person name="Lapidus A."/>
            <person name="Nolan M."/>
            <person name="Lucas S."/>
            <person name="Hammon N."/>
            <person name="Deshpande S."/>
            <person name="Cheng J.F."/>
            <person name="Tapia R."/>
            <person name="Goodwin L.A."/>
            <person name="Pitluck S."/>
            <person name="Liolios K."/>
            <person name="Pagani I."/>
            <person name="Ivanova N."/>
            <person name="Mavromatis K."/>
            <person name="Mikhailova N."/>
            <person name="Huntemann M."/>
            <person name="Pati A."/>
            <person name="Chen A."/>
            <person name="Palaniappan K."/>
            <person name="Land M."/>
            <person name="Hauser L."/>
            <person name="Brambilla E.M."/>
            <person name="Rohde M."/>
            <person name="Spring S."/>
            <person name="Gronow S."/>
            <person name="Goker M."/>
            <person name="Woyke T."/>
            <person name="Bristow J."/>
            <person name="Eisen J.A."/>
            <person name="Markowitz V."/>
            <person name="Hugenholtz P."/>
            <person name="Kyrpides N.C."/>
            <person name="Klenk H.P."/>
            <person name="Detter J.C."/>
        </authorList>
    </citation>
    <scope>NUCLEOTIDE SEQUENCE [LARGE SCALE GENOMIC DNA]</scope>
    <source>
        <strain evidence="4">ATCC BAA-1237 / DSM 17374 / SPN1</strain>
    </source>
</reference>
<dbReference type="Proteomes" id="UP000007939">
    <property type="component" value="Chromosome"/>
</dbReference>
<dbReference type="Pfam" id="PF14503">
    <property type="entry name" value="YhfZ_C"/>
    <property type="match status" value="1"/>
</dbReference>